<evidence type="ECO:0000313" key="13">
    <source>
        <dbReference type="Proteomes" id="UP000230842"/>
    </source>
</evidence>
<evidence type="ECO:0000256" key="5">
    <source>
        <dbReference type="ARBA" id="ARBA00023001"/>
    </source>
</evidence>
<reference evidence="12 13" key="1">
    <citation type="submission" date="2017-11" db="EMBL/GenBank/DDBJ databases">
        <title>Genomic Encyclopedia of Archaeal and Bacterial Type Strains, Phase II (KMG-II): From Individual Species to Whole Genera.</title>
        <authorList>
            <person name="Goeker M."/>
        </authorList>
    </citation>
    <scope>NUCLEOTIDE SEQUENCE [LARGE SCALE GENOMIC DNA]</scope>
    <source>
        <strain evidence="12 13">DSM 27763</strain>
    </source>
</reference>
<feature type="active site" description="Nucleophile" evidence="9">
    <location>
        <position position="353"/>
    </location>
</feature>
<gene>
    <name evidence="12" type="ORF">CLV56_1528</name>
</gene>
<dbReference type="Proteomes" id="UP000230842">
    <property type="component" value="Unassembled WGS sequence"/>
</dbReference>
<evidence type="ECO:0000256" key="2">
    <source>
        <dbReference type="ARBA" id="ARBA00010838"/>
    </source>
</evidence>
<evidence type="ECO:0000256" key="10">
    <source>
        <dbReference type="PIRSR" id="PIRSR617736-2"/>
    </source>
</evidence>
<comment type="caution">
    <text evidence="12">The sequence shown here is derived from an EMBL/GenBank/DDBJ whole genome shotgun (WGS) entry which is preliminary data.</text>
</comment>
<dbReference type="InterPro" id="IPR017736">
    <property type="entry name" value="Glyco_hydro_1_beta-glucosidase"/>
</dbReference>
<keyword evidence="6" id="KW-0119">Carbohydrate metabolism</keyword>
<dbReference type="PANTHER" id="PTHR10353:SF36">
    <property type="entry name" value="LP05116P"/>
    <property type="match status" value="1"/>
</dbReference>
<evidence type="ECO:0000256" key="3">
    <source>
        <dbReference type="ARBA" id="ARBA00012744"/>
    </source>
</evidence>
<dbReference type="OrthoDB" id="9765195at2"/>
<keyword evidence="4 11" id="KW-0378">Hydrolase</keyword>
<dbReference type="PROSITE" id="PS00653">
    <property type="entry name" value="GLYCOSYL_HYDROL_F1_2"/>
    <property type="match status" value="1"/>
</dbReference>
<evidence type="ECO:0000256" key="7">
    <source>
        <dbReference type="ARBA" id="ARBA00023295"/>
    </source>
</evidence>
<keyword evidence="8" id="KW-0624">Polysaccharide degradation</keyword>
<dbReference type="Gene3D" id="3.20.20.80">
    <property type="entry name" value="Glycosidases"/>
    <property type="match status" value="1"/>
</dbReference>
<dbReference type="PRINTS" id="PR00131">
    <property type="entry name" value="GLHYDRLASE1"/>
</dbReference>
<evidence type="ECO:0000256" key="4">
    <source>
        <dbReference type="ARBA" id="ARBA00022801"/>
    </source>
</evidence>
<evidence type="ECO:0000313" key="12">
    <source>
        <dbReference type="EMBL" id="PJJ57301.1"/>
    </source>
</evidence>
<comment type="similarity">
    <text evidence="2 11">Belongs to the glycosyl hydrolase 1 family.</text>
</comment>
<sequence>MSTAVNRPGPDDFWWGVATAAYQIEGGAREDGRGRSIWDTFCERLGVIADGSSGAVACDSYHRWTEDLDLVAGLGADAYRFSIAWPRIQPDGRGPANPAGLAYYDRLVDGMLERGVAPVATLFHWDLPQALQDDGGWMERGTAERFAEYAALVADALGDRVAAWCTLNEPFVHMGFGYAFGIHAPGEARMLDAFAAGHHQLLGHGLATSALRTASDAPVALVNNCTPVEAASDSDEDGTAAAAYDAFHNGMFLDPVLLGRYPDALAALADGVVRDGDLTTIAQPLDLLGINYYNPTRIAAPEGDDPLPFAIVPIEGVPRTGFDWPVVPSGLTDLLVGLRDRYGAALPPILVTENGCAYPDGADAPPYDDVERIGFLDGHIAAVGAAREVGVDVRGYFCWSLLDNFEWAEGFTQRFGLVHLDLATQDRTPRASYGWYRDRIARAWS</sequence>
<feature type="binding site" evidence="10">
    <location>
        <begin position="406"/>
        <end position="407"/>
    </location>
    <ligand>
        <name>substrate</name>
    </ligand>
</feature>
<dbReference type="EC" id="3.2.1.21" evidence="3 11"/>
<protein>
    <recommendedName>
        <fullName evidence="3 11">Beta-glucosidase</fullName>
        <ecNumber evidence="3 11">3.2.1.21</ecNumber>
    </recommendedName>
</protein>
<feature type="binding site" evidence="10">
    <location>
        <position position="399"/>
    </location>
    <ligand>
        <name>substrate</name>
    </ligand>
</feature>
<dbReference type="InterPro" id="IPR001360">
    <property type="entry name" value="Glyco_hydro_1"/>
</dbReference>
<organism evidence="12 13">
    <name type="scientific">Mumia flava</name>
    <dbReference type="NCBI Taxonomy" id="1348852"/>
    <lineage>
        <taxon>Bacteria</taxon>
        <taxon>Bacillati</taxon>
        <taxon>Actinomycetota</taxon>
        <taxon>Actinomycetes</taxon>
        <taxon>Propionibacteriales</taxon>
        <taxon>Nocardioidaceae</taxon>
        <taxon>Mumia</taxon>
    </lineage>
</organism>
<dbReference type="RefSeq" id="WP_039341762.1">
    <property type="nucleotide sequence ID" value="NZ_PGEZ01000001.1"/>
</dbReference>
<evidence type="ECO:0000256" key="11">
    <source>
        <dbReference type="RuleBase" id="RU361175"/>
    </source>
</evidence>
<feature type="binding site" evidence="10">
    <location>
        <position position="293"/>
    </location>
    <ligand>
        <name>substrate</name>
    </ligand>
</feature>
<dbReference type="InterPro" id="IPR017853">
    <property type="entry name" value="GH"/>
</dbReference>
<name>A0A0B2BNX5_9ACTN</name>
<dbReference type="SUPFAM" id="SSF51445">
    <property type="entry name" value="(Trans)glycosidases"/>
    <property type="match status" value="1"/>
</dbReference>
<keyword evidence="13" id="KW-1185">Reference proteome</keyword>
<keyword evidence="5" id="KW-0136">Cellulose degradation</keyword>
<evidence type="ECO:0000256" key="1">
    <source>
        <dbReference type="ARBA" id="ARBA00000448"/>
    </source>
</evidence>
<evidence type="ECO:0000256" key="9">
    <source>
        <dbReference type="PIRSR" id="PIRSR617736-1"/>
    </source>
</evidence>
<dbReference type="PANTHER" id="PTHR10353">
    <property type="entry name" value="GLYCOSYL HYDROLASE"/>
    <property type="match status" value="1"/>
</dbReference>
<evidence type="ECO:0000256" key="6">
    <source>
        <dbReference type="ARBA" id="ARBA00023277"/>
    </source>
</evidence>
<proteinExistence type="inferred from homology"/>
<dbReference type="EMBL" id="PGEZ01000001">
    <property type="protein sequence ID" value="PJJ57301.1"/>
    <property type="molecule type" value="Genomic_DNA"/>
</dbReference>
<accession>A0A0B2BNX5</accession>
<feature type="binding site" evidence="10">
    <location>
        <position position="168"/>
    </location>
    <ligand>
        <name>substrate</name>
    </ligand>
</feature>
<comment type="catalytic activity">
    <reaction evidence="1 11">
        <text>Hydrolysis of terminal, non-reducing beta-D-glucosyl residues with release of beta-D-glucose.</text>
        <dbReference type="EC" id="3.2.1.21"/>
    </reaction>
</comment>
<dbReference type="GO" id="GO:0008422">
    <property type="term" value="F:beta-glucosidase activity"/>
    <property type="evidence" value="ECO:0007669"/>
    <property type="project" value="UniProtKB-EC"/>
</dbReference>
<feature type="binding site" evidence="10">
    <location>
        <position position="23"/>
    </location>
    <ligand>
        <name>substrate</name>
    </ligand>
</feature>
<keyword evidence="7 11" id="KW-0326">Glycosidase</keyword>
<dbReference type="NCBIfam" id="TIGR03356">
    <property type="entry name" value="BGL"/>
    <property type="match status" value="1"/>
</dbReference>
<evidence type="ECO:0000256" key="8">
    <source>
        <dbReference type="ARBA" id="ARBA00023326"/>
    </source>
</evidence>
<dbReference type="GO" id="GO:0005829">
    <property type="term" value="C:cytosol"/>
    <property type="evidence" value="ECO:0007669"/>
    <property type="project" value="TreeGrafter"/>
</dbReference>
<feature type="binding site" evidence="10">
    <location>
        <position position="124"/>
    </location>
    <ligand>
        <name>substrate</name>
    </ligand>
</feature>
<dbReference type="FunFam" id="3.20.20.80:FF:000004">
    <property type="entry name" value="Beta-glucosidase 6-phospho-beta-glucosidase"/>
    <property type="match status" value="1"/>
</dbReference>
<dbReference type="GO" id="GO:0030245">
    <property type="term" value="P:cellulose catabolic process"/>
    <property type="evidence" value="ECO:0007669"/>
    <property type="project" value="UniProtKB-KW"/>
</dbReference>
<dbReference type="AlphaFoldDB" id="A0A0B2BNX5"/>
<dbReference type="InterPro" id="IPR033132">
    <property type="entry name" value="GH_1_N_CS"/>
</dbReference>
<feature type="active site" description="Proton donor" evidence="9">
    <location>
        <position position="169"/>
    </location>
</feature>
<dbReference type="Pfam" id="PF00232">
    <property type="entry name" value="Glyco_hydro_1"/>
    <property type="match status" value="1"/>
</dbReference>